<dbReference type="RefSeq" id="WP_092207641.1">
    <property type="nucleotide sequence ID" value="NZ_FMUX01000001.1"/>
</dbReference>
<dbReference type="SUPFAM" id="SSF109755">
    <property type="entry name" value="PhoU-like"/>
    <property type="match status" value="1"/>
</dbReference>
<evidence type="ECO:0000313" key="2">
    <source>
        <dbReference type="EMBL" id="SCX79598.1"/>
    </source>
</evidence>
<proteinExistence type="predicted"/>
<dbReference type="OrthoDB" id="3806873at2"/>
<name>A0A1G5ANY1_9BACT</name>
<dbReference type="Gene3D" id="3.90.1200.10">
    <property type="match status" value="1"/>
</dbReference>
<dbReference type="EMBL" id="FMUX01000001">
    <property type="protein sequence ID" value="SCX79598.1"/>
    <property type="molecule type" value="Genomic_DNA"/>
</dbReference>
<feature type="domain" description="Aminoglycoside phosphotransferase" evidence="1">
    <location>
        <begin position="260"/>
        <end position="449"/>
    </location>
</feature>
<dbReference type="Gene3D" id="1.20.58.220">
    <property type="entry name" value="Phosphate transport system protein phou homolog 2, domain 2"/>
    <property type="match status" value="1"/>
</dbReference>
<dbReference type="AlphaFoldDB" id="A0A1G5ANY1"/>
<dbReference type="InterPro" id="IPR038078">
    <property type="entry name" value="PhoU-like_sf"/>
</dbReference>
<accession>A0A1G5ANY1</accession>
<dbReference type="Pfam" id="PF01636">
    <property type="entry name" value="APH"/>
    <property type="match status" value="1"/>
</dbReference>
<dbReference type="InterPro" id="IPR011009">
    <property type="entry name" value="Kinase-like_dom_sf"/>
</dbReference>
<evidence type="ECO:0000259" key="1">
    <source>
        <dbReference type="Pfam" id="PF01636"/>
    </source>
</evidence>
<evidence type="ECO:0000313" key="3">
    <source>
        <dbReference type="Proteomes" id="UP000198870"/>
    </source>
</evidence>
<gene>
    <name evidence="2" type="ORF">SAMN05216233_101347</name>
</gene>
<dbReference type="Proteomes" id="UP000198870">
    <property type="component" value="Unassembled WGS sequence"/>
</dbReference>
<organism evidence="2 3">
    <name type="scientific">Desulfoluna spongiiphila</name>
    <dbReference type="NCBI Taxonomy" id="419481"/>
    <lineage>
        <taxon>Bacteria</taxon>
        <taxon>Pseudomonadati</taxon>
        <taxon>Thermodesulfobacteriota</taxon>
        <taxon>Desulfobacteria</taxon>
        <taxon>Desulfobacterales</taxon>
        <taxon>Desulfolunaceae</taxon>
        <taxon>Desulfoluna</taxon>
    </lineage>
</organism>
<sequence>MATVEGLDHHFRFLVLAVETQAHATRRYLLDPGRKGLAKLHAREEYIDNLKTVVDNECIGAIHGDGSLPRDRLNRLRAIQGIVMGLERIGDCFVRVLRQSEHLSCPDLQAITDVEAAFSAISRGLAPIQRALLKGKVEGGLAICRVETVLNRIYAEGSHRVMGALEGGGNPRHLIPALCILQELERVGGEILIIGEAILFSILGEHIKVGQFEALQKTLSKSGVSNSVEGIDYRAIDGTRSGCRIGKVKGPGVVPEAQSRIYKEGPLEKMRRERANNSRWQACCPGLVPDVYSFHTEGEKASLLLEYLPGDTLDEVIRSAGDAEVQSAFDSLERTLLAIWDRTCVAAPGATDYIPQVQARLADVLAVHPAFFRESTSVGHATAHSMGELLSRCAAIEKGLQAPVSVFIHGDFNTSNVVYNHATDHVHFIDLHRSRDFDYVQDASVFLVSLFRLPMFNTRCRHRINRGIDRFYKVFRVFSEQHKDASFSGRLALALARSFYTSTRFELNADFARSMHNRAIFLLEKVQDFDDRNWSVFRFPEEILFY</sequence>
<dbReference type="InterPro" id="IPR002575">
    <property type="entry name" value="Aminoglycoside_PTrfase"/>
</dbReference>
<protein>
    <submittedName>
        <fullName evidence="2">Phosphate uptake regulator</fullName>
    </submittedName>
</protein>
<keyword evidence="3" id="KW-1185">Reference proteome</keyword>
<reference evidence="2 3" key="1">
    <citation type="submission" date="2016-10" db="EMBL/GenBank/DDBJ databases">
        <authorList>
            <person name="de Groot N.N."/>
        </authorList>
    </citation>
    <scope>NUCLEOTIDE SEQUENCE [LARGE SCALE GENOMIC DNA]</scope>
    <source>
        <strain evidence="2 3">AA1</strain>
    </source>
</reference>
<dbReference type="STRING" id="419481.SAMN05216233_101347"/>
<dbReference type="SUPFAM" id="SSF56112">
    <property type="entry name" value="Protein kinase-like (PK-like)"/>
    <property type="match status" value="1"/>
</dbReference>